<accession>A0A6P6S3M9</accession>
<evidence type="ECO:0000313" key="3">
    <source>
        <dbReference type="RefSeq" id="XP_026193900.1"/>
    </source>
</evidence>
<gene>
    <name evidence="3" type="primary">LOC34619187</name>
</gene>
<reference evidence="3" key="1">
    <citation type="submission" date="2025-08" db="UniProtKB">
        <authorList>
            <consortium name="RefSeq"/>
        </authorList>
    </citation>
    <scope>IDENTIFICATION</scope>
</reference>
<evidence type="ECO:0000256" key="1">
    <source>
        <dbReference type="SAM" id="MobiDB-lite"/>
    </source>
</evidence>
<keyword evidence="2" id="KW-1185">Reference proteome</keyword>
<feature type="region of interest" description="Disordered" evidence="1">
    <location>
        <begin position="1063"/>
        <end position="1111"/>
    </location>
</feature>
<dbReference type="OrthoDB" id="349530at2759"/>
<proteinExistence type="predicted"/>
<dbReference type="GeneID" id="34619187"/>
<dbReference type="RefSeq" id="XP_026193900.1">
    <property type="nucleotide sequence ID" value="XM_026338115.1"/>
</dbReference>
<feature type="region of interest" description="Disordered" evidence="1">
    <location>
        <begin position="1"/>
        <end position="66"/>
    </location>
</feature>
<dbReference type="Proteomes" id="UP000515125">
    <property type="component" value="Unplaced"/>
</dbReference>
<sequence>MSRHTWSAPVTVLPPPQDGLHAAAAAAVEKGSGGLLSREAEQRAQDVEIPTSSETRRGSKSEEELQRPAAAAAAAGATRGIAGTSLGCCYCGLRLAGLQCEWTVPFNPLKCLNEQIALHCSDARSTRGSKGGGNVARNSRVDILQLRAMEVQGVRFLVFSAPFALTSCLYGSSAFGGSCCCRCSVQGQKGIPAALAEAPRLVVRNELRVSLFFKQKGYCLFTQVPPCSQQPIALDAPWGERILRVAARRWLQQQQEQQQQQGHLQEADIEPLQLLDVSLTTAGDISFFFLVAILPPAKMQKQQKQQQQQDTEVAEITGSTGWPVRGVSARKAPCSHDLTASVVVQRTAASATTAALEENARFYTAYGGSSVWSLVQTVGTAGAASLLHRTRWLRLCRYSCSLSIRMYGPTVSLHFRGELQQLRPPSVRPSRAAAAEGTPRRGLVGASFSVYIHRIVFSVVPASSSSGSNSRSVAEAAALAAATAAATRRDSLRNSRRRSSSTAVEDLQQQQQPLRLFLTGATCNVYFVENSIGKAPGSAGKEPTKRALFGGLAVLRGPLRPRAAPSHRLLFTLDRIDLFAYDAAGGKAYHVFKSSAAAAVGVAGRTPAASAADDTPLSLRYAGASSSISQDDPIDFPPAAVYVLIDLAASERRQWLSSLRKRGASCSSSCSCSCCCETGSICTRSRKRAISTAFCEERKQWHALGSRVYRVRQAVLSVSPLVASIDFSFLSLLLPPVISSFSLACCTPLACPPSLAAAAAAQQHATFSADGGVREATEAAAGQVLARLLRLSVPWSTSDEGGGGFQESMQVYVELLWVQEASAHLSVSRLFRVLSLEGAAFSFPSFSIQERQMPLRVVGLMLLQHFQQQLQQQWLQMLLSVDIVGRPISRLRKLWNAGFRWLLRSAPLDPAASLAALDLLVLPWSAVSLQRLFVLLYQTAAFHVTRLRGPPAQQVAHLVPRLLPPPPPPPPADLVGSLEIATLQSTEEQQRLRGSNRPPLGAPGIEDQEEHRRREVLPFSLLQASGGGSGSLPLPPSPAVSEISSAAFSSGFSLPRAMLPHTPLELSRESSSKDAGPAAPTTGDTSGLAKQENLPGYLQEDHPSLGGPSHPEAYFVSGGLYPVVAQLPEDLFS</sequence>
<protein>
    <submittedName>
        <fullName evidence="3">Uncharacterized protein LOC34619187</fullName>
    </submittedName>
</protein>
<feature type="compositionally biased region" description="Basic and acidic residues" evidence="1">
    <location>
        <begin position="54"/>
        <end position="66"/>
    </location>
</feature>
<feature type="region of interest" description="Disordered" evidence="1">
    <location>
        <begin position="985"/>
        <end position="1011"/>
    </location>
</feature>
<name>A0A6P6S3M9_9EIME</name>
<evidence type="ECO:0000313" key="2">
    <source>
        <dbReference type="Proteomes" id="UP000515125"/>
    </source>
</evidence>
<organism evidence="2 3">
    <name type="scientific">Cyclospora cayetanensis</name>
    <dbReference type="NCBI Taxonomy" id="88456"/>
    <lineage>
        <taxon>Eukaryota</taxon>
        <taxon>Sar</taxon>
        <taxon>Alveolata</taxon>
        <taxon>Apicomplexa</taxon>
        <taxon>Conoidasida</taxon>
        <taxon>Coccidia</taxon>
        <taxon>Eucoccidiorida</taxon>
        <taxon>Eimeriorina</taxon>
        <taxon>Eimeriidae</taxon>
        <taxon>Cyclospora</taxon>
    </lineage>
</organism>
<dbReference type="AlphaFoldDB" id="A0A6P6S3M9"/>